<dbReference type="Proteomes" id="UP000187203">
    <property type="component" value="Unassembled WGS sequence"/>
</dbReference>
<organism evidence="1 2">
    <name type="scientific">Corchorus olitorius</name>
    <dbReference type="NCBI Taxonomy" id="93759"/>
    <lineage>
        <taxon>Eukaryota</taxon>
        <taxon>Viridiplantae</taxon>
        <taxon>Streptophyta</taxon>
        <taxon>Embryophyta</taxon>
        <taxon>Tracheophyta</taxon>
        <taxon>Spermatophyta</taxon>
        <taxon>Magnoliopsida</taxon>
        <taxon>eudicotyledons</taxon>
        <taxon>Gunneridae</taxon>
        <taxon>Pentapetalae</taxon>
        <taxon>rosids</taxon>
        <taxon>malvids</taxon>
        <taxon>Malvales</taxon>
        <taxon>Malvaceae</taxon>
        <taxon>Grewioideae</taxon>
        <taxon>Apeibeae</taxon>
        <taxon>Corchorus</taxon>
    </lineage>
</organism>
<protein>
    <submittedName>
        <fullName evidence="1">Uncharacterized protein</fullName>
    </submittedName>
</protein>
<accession>A0A1R3GHP8</accession>
<sequence>MVFLRAKLLSQDSQDTDTNPMHCFFGSPMKTSELLTTF</sequence>
<proteinExistence type="predicted"/>
<dbReference type="EMBL" id="AWUE01022525">
    <property type="protein sequence ID" value="OMO57540.1"/>
    <property type="molecule type" value="Genomic_DNA"/>
</dbReference>
<evidence type="ECO:0000313" key="2">
    <source>
        <dbReference type="Proteomes" id="UP000187203"/>
    </source>
</evidence>
<comment type="caution">
    <text evidence="1">The sequence shown here is derived from an EMBL/GenBank/DDBJ whole genome shotgun (WGS) entry which is preliminary data.</text>
</comment>
<evidence type="ECO:0000313" key="1">
    <source>
        <dbReference type="EMBL" id="OMO57540.1"/>
    </source>
</evidence>
<keyword evidence="2" id="KW-1185">Reference proteome</keyword>
<gene>
    <name evidence="1" type="ORF">COLO4_35297</name>
</gene>
<dbReference type="AlphaFoldDB" id="A0A1R3GHP8"/>
<reference evidence="2" key="1">
    <citation type="submission" date="2013-09" db="EMBL/GenBank/DDBJ databases">
        <title>Corchorus olitorius genome sequencing.</title>
        <authorList>
            <person name="Alam M."/>
            <person name="Haque M.S."/>
            <person name="Islam M.S."/>
            <person name="Emdad E.M."/>
            <person name="Islam M.M."/>
            <person name="Ahmed B."/>
            <person name="Halim A."/>
            <person name="Hossen Q.M.M."/>
            <person name="Hossain M.Z."/>
            <person name="Ahmed R."/>
            <person name="Khan M.M."/>
            <person name="Islam R."/>
            <person name="Rashid M.M."/>
            <person name="Khan S.A."/>
            <person name="Rahman M.S."/>
            <person name="Alam M."/>
            <person name="Yahiya A.S."/>
            <person name="Khan M.S."/>
            <person name="Azam M.S."/>
            <person name="Haque T."/>
            <person name="Lashkar M.Z.H."/>
            <person name="Akhand A.I."/>
            <person name="Morshed G."/>
            <person name="Roy S."/>
            <person name="Uddin K.S."/>
            <person name="Rabeya T."/>
            <person name="Hossain A.S."/>
            <person name="Chowdhury A."/>
            <person name="Snigdha A.R."/>
            <person name="Mortoza M.S."/>
            <person name="Matin S.A."/>
            <person name="Hoque S.M.E."/>
            <person name="Islam M.K."/>
            <person name="Roy D.K."/>
            <person name="Haider R."/>
            <person name="Moosa M.M."/>
            <person name="Elias S.M."/>
            <person name="Hasan A.M."/>
            <person name="Jahan S."/>
            <person name="Shafiuddin M."/>
            <person name="Mahmood N."/>
            <person name="Shommy N.S."/>
        </authorList>
    </citation>
    <scope>NUCLEOTIDE SEQUENCE [LARGE SCALE GENOMIC DNA]</scope>
    <source>
        <strain evidence="2">cv. O-4</strain>
    </source>
</reference>
<name>A0A1R3GHP8_9ROSI</name>